<proteinExistence type="predicted"/>
<protein>
    <submittedName>
        <fullName evidence="2">Uncharacterized protein</fullName>
    </submittedName>
</protein>
<keyword evidence="3" id="KW-1185">Reference proteome</keyword>
<feature type="chain" id="PRO_5041394756" evidence="1">
    <location>
        <begin position="23"/>
        <end position="669"/>
    </location>
</feature>
<gene>
    <name evidence="2" type="ORF">EVOR1521_LOCUS28903</name>
</gene>
<keyword evidence="1" id="KW-0732">Signal</keyword>
<name>A0AA36NHA9_9DINO</name>
<dbReference type="AlphaFoldDB" id="A0AA36NHA9"/>
<sequence>MGTRLMGKLLLAAALHWRLSLADEDDTEVETCWLDDPLGSQSAWAQQCCRPRPCGREACWAPPTFTYEFCCEEAACRPLPVEEVKRALDAVVESLPNANASVLAFRTAPEAFRAMRRLESEGVQLVAEHQACACAIAYFAAALLWHAEDSPKLATAVGPRWFLFGIEWGNLLVEGWAGIFGWLDRFSAEEGVVPEPAEAELEKRRLDLMEVMRQEQAEAQRLFSIEPQDNISGLLHALRGRGALRRIWKQLRTDLAWRRRGQRCVVAQGEKDRGRWICEPWSYHLSANFSSLLHGHEGFGDGLGASNVAVCVLGAPRTVVKTYPSIRDKVVMALNGDAFIYVPFPGSLTPALEDDLKELGRAVTAIVVPDINRSEFEARVLSELADPRLPMLYGRAKGPWRAPLFRQMGSSMWGYHNQHCCRRMVESFEQQRGWQYEWVVFARAEMYWTQDHPPIQVLHPDYVHIPMGQDNSFYNFNPLKGINDRHAVVPKRYFDSYFNRYESLLDGRAWRYLAKVAEEGWLVNTEQYLLLHLRAHAVPVRRFPPVAFLSHCTEGPQCQHLYKGTSLGKQRWTHTAKYFTELIEARRTSVDDFHYRFRRLQSGWIWMPIRPHAVWIWGMVLKADRVAPLPELEPHELLSVDVVCGLAKHGAISSLRWVFFRRCECHASG</sequence>
<evidence type="ECO:0000256" key="1">
    <source>
        <dbReference type="SAM" id="SignalP"/>
    </source>
</evidence>
<dbReference type="Proteomes" id="UP001178507">
    <property type="component" value="Unassembled WGS sequence"/>
</dbReference>
<accession>A0AA36NHA9</accession>
<reference evidence="2" key="1">
    <citation type="submission" date="2023-08" db="EMBL/GenBank/DDBJ databases">
        <authorList>
            <person name="Chen Y."/>
            <person name="Shah S."/>
            <person name="Dougan E. K."/>
            <person name="Thang M."/>
            <person name="Chan C."/>
        </authorList>
    </citation>
    <scope>NUCLEOTIDE SEQUENCE</scope>
</reference>
<comment type="caution">
    <text evidence="2">The sequence shown here is derived from an EMBL/GenBank/DDBJ whole genome shotgun (WGS) entry which is preliminary data.</text>
</comment>
<organism evidence="2 3">
    <name type="scientific">Effrenium voratum</name>
    <dbReference type="NCBI Taxonomy" id="2562239"/>
    <lineage>
        <taxon>Eukaryota</taxon>
        <taxon>Sar</taxon>
        <taxon>Alveolata</taxon>
        <taxon>Dinophyceae</taxon>
        <taxon>Suessiales</taxon>
        <taxon>Symbiodiniaceae</taxon>
        <taxon>Effrenium</taxon>
    </lineage>
</organism>
<dbReference type="EMBL" id="CAUJNA010003660">
    <property type="protein sequence ID" value="CAJ1407122.1"/>
    <property type="molecule type" value="Genomic_DNA"/>
</dbReference>
<evidence type="ECO:0000313" key="2">
    <source>
        <dbReference type="EMBL" id="CAJ1407122.1"/>
    </source>
</evidence>
<feature type="signal peptide" evidence="1">
    <location>
        <begin position="1"/>
        <end position="22"/>
    </location>
</feature>
<evidence type="ECO:0000313" key="3">
    <source>
        <dbReference type="Proteomes" id="UP001178507"/>
    </source>
</evidence>